<comment type="caution">
    <text evidence="7">The sequence shown here is derived from an EMBL/GenBank/DDBJ whole genome shotgun (WGS) entry which is preliminary data.</text>
</comment>
<sequence length="252" mass="27576">MKSVSYVKSAPRTLSVLDYGLFKVHSNGRIIGICGFLIRTTADETILIDTGFPRKYAYDITTSSAEDRLGEFGEVLELGERNLPDAQLALSGVAAADIDLLIMTHTHIDHVGGIADFPGTPILMSRAERALDRPLYWGAVRPIDWPDREYRLIDEDTEIGPGLRVLHVPGHAPGQLAIEVDLPETGTVLITGDAISRPSEIDEGFAGSWDAEQAAANAGRLMRRAEARDAFVIYGHAPEQWPTLRKAPEVYS</sequence>
<name>X7F7Q0_9RHOB</name>
<evidence type="ECO:0000256" key="2">
    <source>
        <dbReference type="ARBA" id="ARBA00007749"/>
    </source>
</evidence>
<dbReference type="Pfam" id="PF00753">
    <property type="entry name" value="Lactamase_B"/>
    <property type="match status" value="1"/>
</dbReference>
<dbReference type="InterPro" id="IPR001279">
    <property type="entry name" value="Metallo-B-lactamas"/>
</dbReference>
<comment type="cofactor">
    <cofactor evidence="1">
        <name>Zn(2+)</name>
        <dbReference type="ChEBI" id="CHEBI:29105"/>
    </cofactor>
</comment>
<dbReference type="EMBL" id="JAME01000023">
    <property type="protein sequence ID" value="ETX28101.1"/>
    <property type="molecule type" value="Genomic_DNA"/>
</dbReference>
<dbReference type="eggNOG" id="COG0491">
    <property type="taxonomic scope" value="Bacteria"/>
</dbReference>
<dbReference type="SUPFAM" id="SSF56281">
    <property type="entry name" value="Metallo-hydrolase/oxidoreductase"/>
    <property type="match status" value="1"/>
</dbReference>
<dbReference type="RefSeq" id="WP_043772758.1">
    <property type="nucleotide sequence ID" value="NZ_JAME01000023.1"/>
</dbReference>
<evidence type="ECO:0000259" key="6">
    <source>
        <dbReference type="SMART" id="SM00849"/>
    </source>
</evidence>
<accession>X7F7Q0</accession>
<dbReference type="PANTHER" id="PTHR42978">
    <property type="entry name" value="QUORUM-QUENCHING LACTONASE YTNP-RELATED-RELATED"/>
    <property type="match status" value="1"/>
</dbReference>
<reference evidence="7 8" key="1">
    <citation type="submission" date="2014-01" db="EMBL/GenBank/DDBJ databases">
        <title>Roseivivax isoporae LMG 25204 Genome Sequencing.</title>
        <authorList>
            <person name="Lai Q."/>
            <person name="Li G."/>
            <person name="Shao Z."/>
        </authorList>
    </citation>
    <scope>NUCLEOTIDE SEQUENCE [LARGE SCALE GENOMIC DNA]</scope>
    <source>
        <strain evidence="7 8">LMG 25204</strain>
    </source>
</reference>
<keyword evidence="8" id="KW-1185">Reference proteome</keyword>
<dbReference type="PANTHER" id="PTHR42978:SF2">
    <property type="entry name" value="102 KBASES UNSTABLE REGION: FROM 1 TO 119443"/>
    <property type="match status" value="1"/>
</dbReference>
<dbReference type="STRING" id="1449351.RISW2_10025"/>
<dbReference type="InterPro" id="IPR036866">
    <property type="entry name" value="RibonucZ/Hydroxyglut_hydro"/>
</dbReference>
<keyword evidence="5" id="KW-0862">Zinc</keyword>
<evidence type="ECO:0000256" key="5">
    <source>
        <dbReference type="ARBA" id="ARBA00022833"/>
    </source>
</evidence>
<protein>
    <submittedName>
        <fullName evidence="7">Metallo-beta-lactamase</fullName>
    </submittedName>
</protein>
<evidence type="ECO:0000256" key="1">
    <source>
        <dbReference type="ARBA" id="ARBA00001947"/>
    </source>
</evidence>
<evidence type="ECO:0000313" key="7">
    <source>
        <dbReference type="EMBL" id="ETX28101.1"/>
    </source>
</evidence>
<dbReference type="GO" id="GO:0046872">
    <property type="term" value="F:metal ion binding"/>
    <property type="evidence" value="ECO:0007669"/>
    <property type="project" value="UniProtKB-KW"/>
</dbReference>
<dbReference type="OrthoDB" id="9773738at2"/>
<dbReference type="Gene3D" id="3.60.15.10">
    <property type="entry name" value="Ribonuclease Z/Hydroxyacylglutathione hydrolase-like"/>
    <property type="match status" value="1"/>
</dbReference>
<dbReference type="CDD" id="cd07729">
    <property type="entry name" value="AHL_lactonase_MBL-fold"/>
    <property type="match status" value="1"/>
</dbReference>
<keyword evidence="4" id="KW-0378">Hydrolase</keyword>
<comment type="similarity">
    <text evidence="2">Belongs to the metallo-beta-lactamase superfamily.</text>
</comment>
<organism evidence="7 8">
    <name type="scientific">Roseivivax isoporae LMG 25204</name>
    <dbReference type="NCBI Taxonomy" id="1449351"/>
    <lineage>
        <taxon>Bacteria</taxon>
        <taxon>Pseudomonadati</taxon>
        <taxon>Pseudomonadota</taxon>
        <taxon>Alphaproteobacteria</taxon>
        <taxon>Rhodobacterales</taxon>
        <taxon>Roseobacteraceae</taxon>
        <taxon>Roseivivax</taxon>
    </lineage>
</organism>
<evidence type="ECO:0000256" key="3">
    <source>
        <dbReference type="ARBA" id="ARBA00022723"/>
    </source>
</evidence>
<evidence type="ECO:0000256" key="4">
    <source>
        <dbReference type="ARBA" id="ARBA00022801"/>
    </source>
</evidence>
<evidence type="ECO:0000313" key="8">
    <source>
        <dbReference type="Proteomes" id="UP000023430"/>
    </source>
</evidence>
<gene>
    <name evidence="7" type="ORF">RISW2_10025</name>
</gene>
<dbReference type="InterPro" id="IPR051013">
    <property type="entry name" value="MBL_superfamily_lactonases"/>
</dbReference>
<dbReference type="SMART" id="SM00849">
    <property type="entry name" value="Lactamase_B"/>
    <property type="match status" value="1"/>
</dbReference>
<dbReference type="AlphaFoldDB" id="X7F7Q0"/>
<dbReference type="GO" id="GO:0016787">
    <property type="term" value="F:hydrolase activity"/>
    <property type="evidence" value="ECO:0007669"/>
    <property type="project" value="UniProtKB-KW"/>
</dbReference>
<keyword evidence="3" id="KW-0479">Metal-binding</keyword>
<dbReference type="Proteomes" id="UP000023430">
    <property type="component" value="Unassembled WGS sequence"/>
</dbReference>
<feature type="domain" description="Metallo-beta-lactamase" evidence="6">
    <location>
        <begin position="32"/>
        <end position="236"/>
    </location>
</feature>
<proteinExistence type="inferred from homology"/>